<accession>A0A2S6ZNS9</accession>
<gene>
    <name evidence="1" type="ORF">XarbCFBP7409_20165</name>
</gene>
<reference evidence="1 2" key="1">
    <citation type="submission" date="2016-08" db="EMBL/GenBank/DDBJ databases">
        <title>Evolution of the type three secretion system and type three effector repertoires in Xanthomonas.</title>
        <authorList>
            <person name="Merda D."/>
            <person name="Briand M."/>
            <person name="Bosis E."/>
            <person name="Rousseau C."/>
            <person name="Portier P."/>
            <person name="Jacques M.-A."/>
            <person name="Fischer-Le Saux M."/>
        </authorList>
    </citation>
    <scope>NUCLEOTIDE SEQUENCE [LARGE SCALE GENOMIC DNA]</scope>
    <source>
        <strain evidence="1 2">CFBP 7409</strain>
    </source>
</reference>
<dbReference type="Gene3D" id="3.40.30.10">
    <property type="entry name" value="Glutaredoxin"/>
    <property type="match status" value="1"/>
</dbReference>
<protein>
    <recommendedName>
        <fullName evidence="3">Thioredoxin domain-containing protein</fullName>
    </recommendedName>
</protein>
<organism evidence="1 2">
    <name type="scientific">Xanthomonas arboricola pv. guizotiae</name>
    <dbReference type="NCBI Taxonomy" id="487867"/>
    <lineage>
        <taxon>Bacteria</taxon>
        <taxon>Pseudomonadati</taxon>
        <taxon>Pseudomonadota</taxon>
        <taxon>Gammaproteobacteria</taxon>
        <taxon>Lysobacterales</taxon>
        <taxon>Lysobacteraceae</taxon>
        <taxon>Xanthomonas</taxon>
    </lineage>
</organism>
<evidence type="ECO:0008006" key="3">
    <source>
        <dbReference type="Google" id="ProtNLM"/>
    </source>
</evidence>
<dbReference type="AlphaFoldDB" id="A0A2S6ZNS9"/>
<name>A0A2S6ZNS9_9XANT</name>
<evidence type="ECO:0000313" key="2">
    <source>
        <dbReference type="Proteomes" id="UP000238049"/>
    </source>
</evidence>
<dbReference type="EMBL" id="MDSL01000071">
    <property type="protein sequence ID" value="PPT93954.1"/>
    <property type="molecule type" value="Genomic_DNA"/>
</dbReference>
<evidence type="ECO:0000313" key="1">
    <source>
        <dbReference type="EMBL" id="PPT93954.1"/>
    </source>
</evidence>
<sequence length="353" mass="37718">MPGDRAPALRFARVFNGGQPVEQVTFDRLTAVILWNAGCAGCLPAVAEVAAIAADYVMPVYGVAVMVRDVDRTAQTALQGRSRAVLALEERPTAEIGLMRGSVTRNWLEASGIPGVPAAYLVNGAGRIAWIGDPTEIAGVLPELAAGSWDVAAARERWRATASDEEVAQLRLTRDVMDTLIAGQIQTARELVAAGERNLPSLNSDAEFAILKFQALAAAPAEVDQAVTHYRAAAARFPADLRLQTMLGGAALTQLGSEPEALWLVLQAMAGISDGPAESLGEQQSRIQCRLLEAEAAARLNRPEDAVVALERAAVLSGSAVLPERAKAWATREIERVRKLLSPKRQDSQTMRE</sequence>
<comment type="caution">
    <text evidence="1">The sequence shown here is derived from an EMBL/GenBank/DDBJ whole genome shotgun (WGS) entry which is preliminary data.</text>
</comment>
<proteinExistence type="predicted"/>
<dbReference type="Proteomes" id="UP000238049">
    <property type="component" value="Unassembled WGS sequence"/>
</dbReference>